<dbReference type="AlphaFoldDB" id="A0A6A1UJC2"/>
<name>A0A6A1UJC2_9ROSI</name>
<keyword evidence="1" id="KW-0732">Signal</keyword>
<dbReference type="PANTHER" id="PTHR33499">
    <property type="entry name" value="OS12G0282400 PROTEIN-RELATED"/>
    <property type="match status" value="1"/>
</dbReference>
<dbReference type="PANTHER" id="PTHR33499:SF11">
    <property type="entry name" value="NO APICAL MERISTEM-ASSOCIATED C-TERMINAL DOMAIN-CONTAINING PROTEIN"/>
    <property type="match status" value="1"/>
</dbReference>
<gene>
    <name evidence="2" type="ORF">CJ030_MR0G007044</name>
</gene>
<dbReference type="OrthoDB" id="1292058at2759"/>
<evidence type="ECO:0000313" key="3">
    <source>
        <dbReference type="Proteomes" id="UP000516437"/>
    </source>
</evidence>
<proteinExistence type="predicted"/>
<protein>
    <submittedName>
        <fullName evidence="2">Uncharacterized protein</fullName>
    </submittedName>
</protein>
<dbReference type="Proteomes" id="UP000516437">
    <property type="component" value="Unassembled WGS sequence"/>
</dbReference>
<dbReference type="Pfam" id="PF03004">
    <property type="entry name" value="Transposase_24"/>
    <property type="match status" value="1"/>
</dbReference>
<dbReference type="InterPro" id="IPR004252">
    <property type="entry name" value="Probable_transposase_24"/>
</dbReference>
<evidence type="ECO:0000256" key="1">
    <source>
        <dbReference type="SAM" id="SignalP"/>
    </source>
</evidence>
<feature type="chain" id="PRO_5025631315" evidence="1">
    <location>
        <begin position="21"/>
        <end position="288"/>
    </location>
</feature>
<evidence type="ECO:0000313" key="2">
    <source>
        <dbReference type="EMBL" id="KAB1200505.1"/>
    </source>
</evidence>
<organism evidence="2 3">
    <name type="scientific">Morella rubra</name>
    <name type="common">Chinese bayberry</name>
    <dbReference type="NCBI Taxonomy" id="262757"/>
    <lineage>
        <taxon>Eukaryota</taxon>
        <taxon>Viridiplantae</taxon>
        <taxon>Streptophyta</taxon>
        <taxon>Embryophyta</taxon>
        <taxon>Tracheophyta</taxon>
        <taxon>Spermatophyta</taxon>
        <taxon>Magnoliopsida</taxon>
        <taxon>eudicotyledons</taxon>
        <taxon>Gunneridae</taxon>
        <taxon>Pentapetalae</taxon>
        <taxon>rosids</taxon>
        <taxon>fabids</taxon>
        <taxon>Fagales</taxon>
        <taxon>Myricaceae</taxon>
        <taxon>Morella</taxon>
    </lineage>
</organism>
<dbReference type="EMBL" id="RXIC02000155">
    <property type="protein sequence ID" value="KAB1200505.1"/>
    <property type="molecule type" value="Genomic_DNA"/>
</dbReference>
<reference evidence="2 3" key="1">
    <citation type="journal article" date="2019" name="Plant Biotechnol. J.">
        <title>The red bayberry genome and genetic basis of sex determination.</title>
        <authorList>
            <person name="Jia H.M."/>
            <person name="Jia H.J."/>
            <person name="Cai Q.L."/>
            <person name="Wang Y."/>
            <person name="Zhao H.B."/>
            <person name="Yang W.F."/>
            <person name="Wang G.Y."/>
            <person name="Li Y.H."/>
            <person name="Zhan D.L."/>
            <person name="Shen Y.T."/>
            <person name="Niu Q.F."/>
            <person name="Chang L."/>
            <person name="Qiu J."/>
            <person name="Zhao L."/>
            <person name="Xie H.B."/>
            <person name="Fu W.Y."/>
            <person name="Jin J."/>
            <person name="Li X.W."/>
            <person name="Jiao Y."/>
            <person name="Zhou C.C."/>
            <person name="Tu T."/>
            <person name="Chai C.Y."/>
            <person name="Gao J.L."/>
            <person name="Fan L.J."/>
            <person name="van de Weg E."/>
            <person name="Wang J.Y."/>
            <person name="Gao Z.S."/>
        </authorList>
    </citation>
    <scope>NUCLEOTIDE SEQUENCE [LARGE SCALE GENOMIC DNA]</scope>
    <source>
        <tissue evidence="2">Leaves</tissue>
    </source>
</reference>
<comment type="caution">
    <text evidence="2">The sequence shown here is derived from an EMBL/GenBank/DDBJ whole genome shotgun (WGS) entry which is preliminary data.</text>
</comment>
<accession>A0A6A1UJC2</accession>
<feature type="signal peptide" evidence="1">
    <location>
        <begin position="1"/>
        <end position="20"/>
    </location>
</feature>
<keyword evidence="3" id="KW-1185">Reference proteome</keyword>
<sequence>MAFWDTLLIRCILLMGQSKAKKGCGKATGIEFERLRKNGQIPVRVPDKVKGPTGKNERIFIERVTYLVRHFADISYRSLKFVPQKDKDELYNRILGDFVLDWDRFEDRECIKARLAYSYKSYRHQLHKIYKRFQNKEEAMANPLEELSKEVWEKSCNLWADDDYQRLCDKNVANRRKLKVNHTVGSKSLLSLYEESLEDDGNKIQFYKQSHMKRDLVTWNQMIAAFAERDPSMKSVKIAEEVFYEVLGHARGMGKFVIPPPSTSARSSQIAHLNEQVEKWHGVLQGTI</sequence>